<evidence type="ECO:0000256" key="6">
    <source>
        <dbReference type="ARBA" id="ARBA00023002"/>
    </source>
</evidence>
<evidence type="ECO:0000256" key="1">
    <source>
        <dbReference type="ARBA" id="ARBA00001942"/>
    </source>
</evidence>
<comment type="cofactor">
    <cofactor evidence="1">
        <name>Mo-bis(molybdopterin guanine dinucleotide)</name>
        <dbReference type="ChEBI" id="CHEBI:60539"/>
    </cofactor>
</comment>
<dbReference type="GO" id="GO:0009389">
    <property type="term" value="F:dimethyl sulfoxide reductase activity"/>
    <property type="evidence" value="ECO:0007669"/>
    <property type="project" value="InterPro"/>
</dbReference>
<dbReference type="PROSITE" id="PS51669">
    <property type="entry name" value="4FE4S_MOW_BIS_MGD"/>
    <property type="match status" value="1"/>
</dbReference>
<evidence type="ECO:0000256" key="5">
    <source>
        <dbReference type="ARBA" id="ARBA00022729"/>
    </source>
</evidence>
<keyword evidence="3" id="KW-0500">Molybdenum</keyword>
<dbReference type="Gene3D" id="2.40.40.20">
    <property type="match status" value="1"/>
</dbReference>
<dbReference type="PROSITE" id="PS00932">
    <property type="entry name" value="MOLYBDOPTERIN_PROK_3"/>
    <property type="match status" value="1"/>
</dbReference>
<comment type="similarity">
    <text evidence="2">Belongs to the prokaryotic molybdopterin-containing oxidoreductase family.</text>
</comment>
<organism evidence="10">
    <name type="scientific">uncultured delta proteobacterium</name>
    <dbReference type="NCBI Taxonomy" id="34034"/>
    <lineage>
        <taxon>Bacteria</taxon>
        <taxon>Deltaproteobacteria</taxon>
        <taxon>environmental samples</taxon>
    </lineage>
</organism>
<evidence type="ECO:0000256" key="7">
    <source>
        <dbReference type="ARBA" id="ARBA00023004"/>
    </source>
</evidence>
<dbReference type="NCBIfam" id="TIGR02166">
    <property type="entry name" value="dmsA_ynfE"/>
    <property type="match status" value="1"/>
</dbReference>
<dbReference type="InterPro" id="IPR009010">
    <property type="entry name" value="Asp_de-COase-like_dom_sf"/>
</dbReference>
<dbReference type="GO" id="GO:0009055">
    <property type="term" value="F:electron transfer activity"/>
    <property type="evidence" value="ECO:0007669"/>
    <property type="project" value="TreeGrafter"/>
</dbReference>
<gene>
    <name evidence="10" type="primary">dmsA</name>
    <name evidence="10" type="ORF">KL86DPRO_11824</name>
</gene>
<dbReference type="InterPro" id="IPR050612">
    <property type="entry name" value="Prok_Mopterin_Oxidored"/>
</dbReference>
<name>A0A212JMK3_9DELT</name>
<dbReference type="PROSITE" id="PS00490">
    <property type="entry name" value="MOLYBDOPTERIN_PROK_2"/>
    <property type="match status" value="1"/>
</dbReference>
<dbReference type="SUPFAM" id="SSF53706">
    <property type="entry name" value="Formate dehydrogenase/DMSO reductase, domains 1-3"/>
    <property type="match status" value="1"/>
</dbReference>
<dbReference type="PANTHER" id="PTHR43742:SF3">
    <property type="entry name" value="DIMETHYL SULFOXIDE REDUCTASE DMSA"/>
    <property type="match status" value="1"/>
</dbReference>
<dbReference type="InterPro" id="IPR006656">
    <property type="entry name" value="Mopterin_OxRdtase"/>
</dbReference>
<evidence type="ECO:0000256" key="2">
    <source>
        <dbReference type="ARBA" id="ARBA00010312"/>
    </source>
</evidence>
<dbReference type="GO" id="GO:0030151">
    <property type="term" value="F:molybdenum ion binding"/>
    <property type="evidence" value="ECO:0007669"/>
    <property type="project" value="InterPro"/>
</dbReference>
<dbReference type="InterPro" id="IPR019546">
    <property type="entry name" value="TAT_signal_bac_arc"/>
</dbReference>
<dbReference type="InterPro" id="IPR011888">
    <property type="entry name" value="Anaer_DMSO_reductase"/>
</dbReference>
<dbReference type="FunFam" id="3.40.228.10:FF:000004">
    <property type="entry name" value="Dimethyl sulfoxide reductase subunit A"/>
    <property type="match status" value="1"/>
</dbReference>
<evidence type="ECO:0000256" key="4">
    <source>
        <dbReference type="ARBA" id="ARBA00022723"/>
    </source>
</evidence>
<keyword evidence="6 10" id="KW-0560">Oxidoreductase</keyword>
<dbReference type="PANTHER" id="PTHR43742">
    <property type="entry name" value="TRIMETHYLAMINE-N-OXIDE REDUCTASE"/>
    <property type="match status" value="1"/>
</dbReference>
<dbReference type="EC" id="1.8.99.-" evidence="10"/>
<dbReference type="InterPro" id="IPR006963">
    <property type="entry name" value="Mopterin_OxRdtase_4Fe-4S_dom"/>
</dbReference>
<dbReference type="GO" id="GO:0051539">
    <property type="term" value="F:4 iron, 4 sulfur cluster binding"/>
    <property type="evidence" value="ECO:0007669"/>
    <property type="project" value="InterPro"/>
</dbReference>
<dbReference type="EMBL" id="FLUQ01000001">
    <property type="protein sequence ID" value="SBW00676.1"/>
    <property type="molecule type" value="Genomic_DNA"/>
</dbReference>
<dbReference type="Pfam" id="PF10518">
    <property type="entry name" value="TAT_signal"/>
    <property type="match status" value="1"/>
</dbReference>
<proteinExistence type="inferred from homology"/>
<dbReference type="GO" id="GO:0043546">
    <property type="term" value="F:molybdopterin cofactor binding"/>
    <property type="evidence" value="ECO:0007669"/>
    <property type="project" value="InterPro"/>
</dbReference>
<dbReference type="AlphaFoldDB" id="A0A212JMK3"/>
<dbReference type="GO" id="GO:0009061">
    <property type="term" value="P:anaerobic respiration"/>
    <property type="evidence" value="ECO:0007669"/>
    <property type="project" value="TreeGrafter"/>
</dbReference>
<keyword evidence="8" id="KW-0411">Iron-sulfur</keyword>
<evidence type="ECO:0000256" key="8">
    <source>
        <dbReference type="ARBA" id="ARBA00023014"/>
    </source>
</evidence>
<reference evidence="10" key="1">
    <citation type="submission" date="2016-04" db="EMBL/GenBank/DDBJ databases">
        <authorList>
            <person name="Evans L.H."/>
            <person name="Alamgir A."/>
            <person name="Owens N."/>
            <person name="Weber N.D."/>
            <person name="Virtaneva K."/>
            <person name="Barbian K."/>
            <person name="Babar A."/>
            <person name="Rosenke K."/>
        </authorList>
    </citation>
    <scope>NUCLEOTIDE SEQUENCE</scope>
    <source>
        <strain evidence="10">86</strain>
    </source>
</reference>
<dbReference type="GO" id="GO:0030288">
    <property type="term" value="C:outer membrane-bounded periplasmic space"/>
    <property type="evidence" value="ECO:0007669"/>
    <property type="project" value="TreeGrafter"/>
</dbReference>
<sequence length="785" mass="87535">MSSNDKETPGMSRRTFLKWSAAGAAAVPFMLYSNPFLELAFAQGGAAGELVIPTASTLDCGGRCLNKVHLVDGVITRISTRTTSELNPDMPVMKGCVRGRGYRKYQYHPDRLKYPMKRVGKRGEGKWARISWDEAIEIIARKTQEITEKYGPDSRFVTVGTGTTGGATVYANLAKRLFNCHGGFLDYYHSVSMGNTAAATMFTYGVSNTGNSMDSVLHSKLIILWGHNPTETIFGHSNYYLNLAKERGCKIIAVDPRYSDSAISYADEWIPLLPNTDSALMDAMAYVIVTENLHDKEFLDKYCLGFDEDHMPEGVPEGESYLTYLMGVKDGVKKTPEWAEGICKVKANTIRQLAREYASAKPAAILSGWGPQRHSSGERTSRGSAMLCCITGNVGKLGGWAGGYGGVSRPFQTTMPSGKNPIKHKINIMQWTDAIEDYTRVSQAEGLVDGEKLNVPIKMLVSIAGNYVMGQNPDLNATRKLLEDESKVEFFLASDLLMTQTCNYADIVLPSTTFFEGWDLASTWNSGAYFILSQKVVQPMFEARHPYDWLTDVAKKLGVEKEFTEGRTQEEWVRFMLDETRKKYPDVPEWEAMKKQGIYYFKYPTMVTFKKQIDDLEANPFPTPSGKIELFSKRLYDRNDPQVPAVAKYVPAWEGPADPLAEKYPFQVIGWKNKQRDNSSFFTHPWLTQVARQVMWINPLDADKKGIRHGDVVRVFNDRGAIVITAEVTERIIPGVLAVPSGGWYNPGPDGVDKSGCLNVLTTMRKTPLAHGNAHHSCLVDIKKA</sequence>
<dbReference type="Gene3D" id="3.40.228.10">
    <property type="entry name" value="Dimethylsulfoxide Reductase, domain 2"/>
    <property type="match status" value="1"/>
</dbReference>
<dbReference type="InterPro" id="IPR006655">
    <property type="entry name" value="Mopterin_OxRdtase_prok_CS"/>
</dbReference>
<dbReference type="PROSITE" id="PS51318">
    <property type="entry name" value="TAT"/>
    <property type="match status" value="1"/>
</dbReference>
<dbReference type="SMART" id="SM00926">
    <property type="entry name" value="Molybdop_Fe4S4"/>
    <property type="match status" value="1"/>
</dbReference>
<evidence type="ECO:0000259" key="9">
    <source>
        <dbReference type="PROSITE" id="PS51669"/>
    </source>
</evidence>
<feature type="domain" description="4Fe-4S Mo/W bis-MGD-type" evidence="9">
    <location>
        <begin position="49"/>
        <end position="110"/>
    </location>
</feature>
<dbReference type="Gene3D" id="3.40.50.12440">
    <property type="match status" value="2"/>
</dbReference>
<dbReference type="SUPFAM" id="SSF50692">
    <property type="entry name" value="ADC-like"/>
    <property type="match status" value="1"/>
</dbReference>
<keyword evidence="7" id="KW-0408">Iron</keyword>
<keyword evidence="5" id="KW-0732">Signal</keyword>
<dbReference type="Pfam" id="PF00384">
    <property type="entry name" value="Molybdopterin"/>
    <property type="match status" value="1"/>
</dbReference>
<protein>
    <submittedName>
        <fullName evidence="10">Dimethyl sulfoxide reductase, anaerobic, subunit A</fullName>
        <ecNumber evidence="10">1.8.99.-</ecNumber>
    </submittedName>
</protein>
<evidence type="ECO:0000313" key="10">
    <source>
        <dbReference type="EMBL" id="SBW00676.1"/>
    </source>
</evidence>
<dbReference type="InterPro" id="IPR006657">
    <property type="entry name" value="MoPterin_dinucl-bd_dom"/>
</dbReference>
<dbReference type="InterPro" id="IPR006311">
    <property type="entry name" value="TAT_signal"/>
</dbReference>
<dbReference type="Pfam" id="PF01568">
    <property type="entry name" value="Molydop_binding"/>
    <property type="match status" value="1"/>
</dbReference>
<evidence type="ECO:0000256" key="3">
    <source>
        <dbReference type="ARBA" id="ARBA00022505"/>
    </source>
</evidence>
<accession>A0A212JMK3</accession>
<keyword evidence="4" id="KW-0479">Metal-binding</keyword>
<dbReference type="Gene3D" id="3.40.50.740">
    <property type="match status" value="1"/>
</dbReference>